<gene>
    <name evidence="2" type="ORF">FOL46_001242</name>
</gene>
<protein>
    <submittedName>
        <fullName evidence="2">Uncharacterized protein</fullName>
    </submittedName>
</protein>
<evidence type="ECO:0000313" key="2">
    <source>
        <dbReference type="EMBL" id="KAF4650076.1"/>
    </source>
</evidence>
<dbReference type="AlphaFoldDB" id="A0A7J6KUA6"/>
<feature type="non-terminal residue" evidence="2">
    <location>
        <position position="345"/>
    </location>
</feature>
<dbReference type="EMBL" id="JABANN010001341">
    <property type="protein sequence ID" value="KAF4650076.1"/>
    <property type="molecule type" value="Genomic_DNA"/>
</dbReference>
<reference evidence="2 3" key="1">
    <citation type="submission" date="2020-04" db="EMBL/GenBank/DDBJ databases">
        <title>Perkinsus olseni comparative genomics.</title>
        <authorList>
            <person name="Bogema D.R."/>
        </authorList>
    </citation>
    <scope>NUCLEOTIDE SEQUENCE [LARGE SCALE GENOMIC DNA]</scope>
    <source>
        <strain evidence="2">ATCC PRA-31</strain>
    </source>
</reference>
<name>A0A7J6KUA6_PEROL</name>
<evidence type="ECO:0000313" key="3">
    <source>
        <dbReference type="Proteomes" id="UP000572268"/>
    </source>
</evidence>
<proteinExistence type="predicted"/>
<feature type="non-terminal residue" evidence="2">
    <location>
        <position position="1"/>
    </location>
</feature>
<dbReference type="Proteomes" id="UP000572268">
    <property type="component" value="Unassembled WGS sequence"/>
</dbReference>
<comment type="caution">
    <text evidence="2">The sequence shown here is derived from an EMBL/GenBank/DDBJ whole genome shotgun (WGS) entry which is preliminary data.</text>
</comment>
<sequence>LNGTEFSPGRLTPNRRVSQSIFKFGGVGNQRAFPEVNGQTEDRRWKQRRRDAEEATEAVNSHEDGGSYSVDDEESSFLQMRIHLVAVGITLVGLVKAEYKRKGDLVDTLSQHGALTHPDHPNEVRYVSDVCHIKDIPTNSASGSLHLQSALSTLESVGHSRQATFVSHGPRYWMANITEELSPDGPRWQFEFQMRTEGGTLKDWAVVKTVDHVMKLETTSGHNDGDAPVRAEAFVFRFSCKEIPHTAVMVTHDDAPVILFHIGMRPRRLSEFGYFPSTRYPRRYRQAQSLGESDEMNDDTGLSCIALQKRSRDTRNGIHRDGIADPFWYTSLTHNCALISHASGL</sequence>
<accession>A0A7J6KUA6</accession>
<evidence type="ECO:0000256" key="1">
    <source>
        <dbReference type="SAM" id="MobiDB-lite"/>
    </source>
</evidence>
<organism evidence="2 3">
    <name type="scientific">Perkinsus olseni</name>
    <name type="common">Perkinsus atlanticus</name>
    <dbReference type="NCBI Taxonomy" id="32597"/>
    <lineage>
        <taxon>Eukaryota</taxon>
        <taxon>Sar</taxon>
        <taxon>Alveolata</taxon>
        <taxon>Perkinsozoa</taxon>
        <taxon>Perkinsea</taxon>
        <taxon>Perkinsida</taxon>
        <taxon>Perkinsidae</taxon>
        <taxon>Perkinsus</taxon>
    </lineage>
</organism>
<feature type="region of interest" description="Disordered" evidence="1">
    <location>
        <begin position="32"/>
        <end position="70"/>
    </location>
</feature>